<dbReference type="EMBL" id="JAMDMJ010000025">
    <property type="protein sequence ID" value="MCY9598002.1"/>
    <property type="molecule type" value="Genomic_DNA"/>
</dbReference>
<dbReference type="GeneID" id="95377659"/>
<feature type="transmembrane region" description="Helical" evidence="1">
    <location>
        <begin position="59"/>
        <end position="81"/>
    </location>
</feature>
<reference evidence="3 4" key="1">
    <citation type="submission" date="2018-01" db="EMBL/GenBank/DDBJ databases">
        <title>The whole genome sequencing and assembly of Paenibacillus chitinolyticus KCCM 41400 strain.</title>
        <authorList>
            <person name="Kim J.-Y."/>
            <person name="Park M.-K."/>
            <person name="Lee Y.-J."/>
            <person name="Yi H."/>
            <person name="Bahn Y.-S."/>
            <person name="Kim J.F."/>
            <person name="Lee D.-W."/>
        </authorList>
    </citation>
    <scope>NUCLEOTIDE SEQUENCE [LARGE SCALE GENOMIC DNA]</scope>
    <source>
        <strain evidence="3 4">KCCM 41400</strain>
    </source>
</reference>
<feature type="transmembrane region" description="Helical" evidence="1">
    <location>
        <begin position="87"/>
        <end position="106"/>
    </location>
</feature>
<name>A0A410X194_9BACL</name>
<dbReference type="OrthoDB" id="2695971at2"/>
<keyword evidence="5" id="KW-1185">Reference proteome</keyword>
<feature type="transmembrane region" description="Helical" evidence="1">
    <location>
        <begin position="33"/>
        <end position="52"/>
    </location>
</feature>
<evidence type="ECO:0000313" key="5">
    <source>
        <dbReference type="Proteomes" id="UP001527202"/>
    </source>
</evidence>
<dbReference type="KEGG" id="pchi:PC41400_22970"/>
<feature type="transmembrane region" description="Helical" evidence="1">
    <location>
        <begin position="7"/>
        <end position="27"/>
    </location>
</feature>
<dbReference type="RefSeq" id="WP_042232402.1">
    <property type="nucleotide sequence ID" value="NZ_CP026520.1"/>
</dbReference>
<keyword evidence="1" id="KW-1133">Transmembrane helix</keyword>
<evidence type="ECO:0008006" key="6">
    <source>
        <dbReference type="Google" id="ProtNLM"/>
    </source>
</evidence>
<sequence length="161" mass="17429">MSNKPLSMGIILVGVALVLLLGKIGFFTFIGALLWPLVLLVLPGLVLHALVFNRTLPSAAVFPGGVLVTYGILFFLCSLFGWGLMSILWPGFIFGIAVGLYELVYFEKSRDNGLRMIAIGLALISVVLLLFNLVFTVSIYVFIVLLLAAGAVLIVSGKRIW</sequence>
<dbReference type="Proteomes" id="UP000288943">
    <property type="component" value="Chromosome"/>
</dbReference>
<protein>
    <recommendedName>
        <fullName evidence="6">DUF5668 domain-containing protein</fullName>
    </recommendedName>
</protein>
<evidence type="ECO:0000313" key="4">
    <source>
        <dbReference type="Proteomes" id="UP000288943"/>
    </source>
</evidence>
<evidence type="ECO:0000313" key="3">
    <source>
        <dbReference type="EMBL" id="QAV20377.1"/>
    </source>
</evidence>
<keyword evidence="1" id="KW-0812">Transmembrane</keyword>
<gene>
    <name evidence="2" type="ORF">M5X16_19735</name>
    <name evidence="3" type="ORF">PC41400_22970</name>
</gene>
<accession>A0A410X194</accession>
<organism evidence="3 4">
    <name type="scientific">Paenibacillus chitinolyticus</name>
    <dbReference type="NCBI Taxonomy" id="79263"/>
    <lineage>
        <taxon>Bacteria</taxon>
        <taxon>Bacillati</taxon>
        <taxon>Bacillota</taxon>
        <taxon>Bacilli</taxon>
        <taxon>Bacillales</taxon>
        <taxon>Paenibacillaceae</taxon>
        <taxon>Paenibacillus</taxon>
    </lineage>
</organism>
<feature type="transmembrane region" description="Helical" evidence="1">
    <location>
        <begin position="113"/>
        <end position="131"/>
    </location>
</feature>
<feature type="transmembrane region" description="Helical" evidence="1">
    <location>
        <begin position="137"/>
        <end position="155"/>
    </location>
</feature>
<keyword evidence="1" id="KW-0472">Membrane</keyword>
<evidence type="ECO:0000313" key="2">
    <source>
        <dbReference type="EMBL" id="MCY9598002.1"/>
    </source>
</evidence>
<dbReference type="EMBL" id="CP026520">
    <property type="protein sequence ID" value="QAV20377.1"/>
    <property type="molecule type" value="Genomic_DNA"/>
</dbReference>
<dbReference type="AlphaFoldDB" id="A0A410X194"/>
<proteinExistence type="predicted"/>
<reference evidence="2 5" key="2">
    <citation type="submission" date="2022-05" db="EMBL/GenBank/DDBJ databases">
        <title>Genome Sequencing of Bee-Associated Microbes.</title>
        <authorList>
            <person name="Dunlap C."/>
        </authorList>
    </citation>
    <scope>NUCLEOTIDE SEQUENCE [LARGE SCALE GENOMIC DNA]</scope>
    <source>
        <strain evidence="2 5">NRRL B-23120</strain>
    </source>
</reference>
<dbReference type="Proteomes" id="UP001527202">
    <property type="component" value="Unassembled WGS sequence"/>
</dbReference>
<evidence type="ECO:0000256" key="1">
    <source>
        <dbReference type="SAM" id="Phobius"/>
    </source>
</evidence>